<comment type="caution">
    <text evidence="2">The sequence shown here is derived from an EMBL/GenBank/DDBJ whole genome shotgun (WGS) entry which is preliminary data.</text>
</comment>
<dbReference type="SUPFAM" id="SSF143212">
    <property type="entry name" value="Rv2632c-like"/>
    <property type="match status" value="1"/>
</dbReference>
<gene>
    <name evidence="2" type="ORF">BJ958_001231</name>
</gene>
<dbReference type="InterPro" id="IPR038070">
    <property type="entry name" value="Rv2632c-like_sf"/>
</dbReference>
<dbReference type="InterPro" id="IPR015057">
    <property type="entry name" value="Rv2632c-like"/>
</dbReference>
<dbReference type="Gene3D" id="3.30.160.240">
    <property type="entry name" value="Rv1738"/>
    <property type="match status" value="1"/>
</dbReference>
<proteinExistence type="predicted"/>
<name>A0A852REM0_9ACTN</name>
<sequence>MHVTTWHVEIHLSEDGPRTRAEAVLRTTAGTEVRSTGVARRSPDDRDAPEIGDELAVCRALSGLAHALFEASVLDVEANTGASSTFTM</sequence>
<evidence type="ECO:0008006" key="4">
    <source>
        <dbReference type="Google" id="ProtNLM"/>
    </source>
</evidence>
<evidence type="ECO:0000256" key="1">
    <source>
        <dbReference type="SAM" id="MobiDB-lite"/>
    </source>
</evidence>
<dbReference type="Proteomes" id="UP000582231">
    <property type="component" value="Unassembled WGS sequence"/>
</dbReference>
<protein>
    <recommendedName>
        <fullName evidence="4">DUF1876 domain-containing protein</fullName>
    </recommendedName>
</protein>
<organism evidence="2 3">
    <name type="scientific">Nocardioides kongjuensis</name>
    <dbReference type="NCBI Taxonomy" id="349522"/>
    <lineage>
        <taxon>Bacteria</taxon>
        <taxon>Bacillati</taxon>
        <taxon>Actinomycetota</taxon>
        <taxon>Actinomycetes</taxon>
        <taxon>Propionibacteriales</taxon>
        <taxon>Nocardioidaceae</taxon>
        <taxon>Nocardioides</taxon>
    </lineage>
</organism>
<reference evidence="2 3" key="1">
    <citation type="submission" date="2020-07" db="EMBL/GenBank/DDBJ databases">
        <title>Sequencing the genomes of 1000 actinobacteria strains.</title>
        <authorList>
            <person name="Klenk H.-P."/>
        </authorList>
    </citation>
    <scope>NUCLEOTIDE SEQUENCE [LARGE SCALE GENOMIC DNA]</scope>
    <source>
        <strain evidence="2 3">DSM 19082</strain>
    </source>
</reference>
<keyword evidence="3" id="KW-1185">Reference proteome</keyword>
<dbReference type="EMBL" id="JACCBF010000001">
    <property type="protein sequence ID" value="NYD29685.1"/>
    <property type="molecule type" value="Genomic_DNA"/>
</dbReference>
<dbReference type="AlphaFoldDB" id="A0A852REM0"/>
<accession>A0A852REM0</accession>
<evidence type="ECO:0000313" key="3">
    <source>
        <dbReference type="Proteomes" id="UP000582231"/>
    </source>
</evidence>
<evidence type="ECO:0000313" key="2">
    <source>
        <dbReference type="EMBL" id="NYD29685.1"/>
    </source>
</evidence>
<feature type="region of interest" description="Disordered" evidence="1">
    <location>
        <begin position="28"/>
        <end position="48"/>
    </location>
</feature>
<dbReference type="Pfam" id="PF08962">
    <property type="entry name" value="Rv2632c-like"/>
    <property type="match status" value="1"/>
</dbReference>
<dbReference type="RefSeq" id="WP_179726035.1">
    <property type="nucleotide sequence ID" value="NZ_BAABEF010000001.1"/>
</dbReference>